<evidence type="ECO:0000313" key="1">
    <source>
        <dbReference type="EMBL" id="VVB05164.1"/>
    </source>
</evidence>
<dbReference type="AlphaFoldDB" id="A0A565BUT6"/>
<evidence type="ECO:0000313" key="2">
    <source>
        <dbReference type="Proteomes" id="UP000489600"/>
    </source>
</evidence>
<organism evidence="1 2">
    <name type="scientific">Arabis nemorensis</name>
    <dbReference type="NCBI Taxonomy" id="586526"/>
    <lineage>
        <taxon>Eukaryota</taxon>
        <taxon>Viridiplantae</taxon>
        <taxon>Streptophyta</taxon>
        <taxon>Embryophyta</taxon>
        <taxon>Tracheophyta</taxon>
        <taxon>Spermatophyta</taxon>
        <taxon>Magnoliopsida</taxon>
        <taxon>eudicotyledons</taxon>
        <taxon>Gunneridae</taxon>
        <taxon>Pentapetalae</taxon>
        <taxon>rosids</taxon>
        <taxon>malvids</taxon>
        <taxon>Brassicales</taxon>
        <taxon>Brassicaceae</taxon>
        <taxon>Arabideae</taxon>
        <taxon>Arabis</taxon>
    </lineage>
</organism>
<comment type="caution">
    <text evidence="1">The sequence shown here is derived from an EMBL/GenBank/DDBJ whole genome shotgun (WGS) entry which is preliminary data.</text>
</comment>
<dbReference type="EMBL" id="CABITT030000005">
    <property type="protein sequence ID" value="VVB05164.1"/>
    <property type="molecule type" value="Genomic_DNA"/>
</dbReference>
<accession>A0A565BUT6</accession>
<protein>
    <submittedName>
        <fullName evidence="1">Uncharacterized protein</fullName>
    </submittedName>
</protein>
<reference evidence="1" key="1">
    <citation type="submission" date="2019-07" db="EMBL/GenBank/DDBJ databases">
        <authorList>
            <person name="Dittberner H."/>
        </authorList>
    </citation>
    <scope>NUCLEOTIDE SEQUENCE [LARGE SCALE GENOMIC DNA]</scope>
</reference>
<gene>
    <name evidence="1" type="ORF">ANE_LOCUS15608</name>
</gene>
<dbReference type="Proteomes" id="UP000489600">
    <property type="component" value="Unassembled WGS sequence"/>
</dbReference>
<keyword evidence="2" id="KW-1185">Reference proteome</keyword>
<name>A0A565BUT6_9BRAS</name>
<sequence>MGDVTVISSSIIQPGIIDQSGQAKIHLITPFDLNILYLDYTQRGLLFSKPARKPLFFPVNGVRNIHGVSEPLLAIQVTEIAVDLLRLLGTREPQAGSDRLSRKMVEAMIGGGYFGEQE</sequence>
<proteinExistence type="predicted"/>